<organism evidence="1 2">
    <name type="scientific">Neisseria meningitidis serogroup A / serotype 4A (strain DSM 15465 / Z2491)</name>
    <dbReference type="NCBI Taxonomy" id="122587"/>
    <lineage>
        <taxon>Bacteria</taxon>
        <taxon>Pseudomonadati</taxon>
        <taxon>Pseudomonadota</taxon>
        <taxon>Betaproteobacteria</taxon>
        <taxon>Neisseriales</taxon>
        <taxon>Neisseriaceae</taxon>
        <taxon>Neisseria</taxon>
    </lineage>
</organism>
<gene>
    <name evidence="1" type="ordered locus">NMA1878</name>
</gene>
<name>A0A0U1RJX0_NEIMA</name>
<sequence>MSKRLARRKMPKHELKRVKAFALKQAVEKIRARWGEKAIRLASTDNKQTD</sequence>
<proteinExistence type="predicted"/>
<accession>A0A0U1RJX0</accession>
<protein>
    <submittedName>
        <fullName evidence="1">Uncharacterized protein</fullName>
    </submittedName>
</protein>
<evidence type="ECO:0000313" key="2">
    <source>
        <dbReference type="Proteomes" id="UP000000626"/>
    </source>
</evidence>
<reference evidence="1 2" key="1">
    <citation type="journal article" date="2000" name="Nature">
        <title>Complete DNA sequence of a serogroup A strain of Neisseria meningitidis Z2491.</title>
        <authorList>
            <person name="Parkhill J."/>
            <person name="Achtman M."/>
            <person name="James K.D."/>
            <person name="Bentley S.D."/>
            <person name="Churcher C."/>
            <person name="Klee S.R."/>
            <person name="Morelli G."/>
            <person name="Basham D."/>
            <person name="Brown D."/>
            <person name="Chillingworth T."/>
            <person name="Davies R.M."/>
            <person name="Davis P."/>
            <person name="Devlin K."/>
            <person name="Feltwell T."/>
            <person name="Hamlin N."/>
            <person name="Holroyd S."/>
            <person name="Jagels K."/>
            <person name="Leather S."/>
            <person name="Moule S."/>
            <person name="Mungall K."/>
            <person name="Quail M.A."/>
            <person name="Rajandream M.A."/>
            <person name="Rutherford K.M."/>
            <person name="Simmonds M."/>
            <person name="Skelton J."/>
            <person name="Whitehead S."/>
            <person name="Spratt B.G."/>
            <person name="Barrell B.G."/>
        </authorList>
    </citation>
    <scope>NUCLEOTIDE SEQUENCE [LARGE SCALE GENOMIC DNA]</scope>
    <source>
        <strain evidence="2">DSM 15465 / Z2491</strain>
    </source>
</reference>
<dbReference type="AlphaFoldDB" id="A0A0U1RJX0"/>
<dbReference type="KEGG" id="nma:NMA1878"/>
<evidence type="ECO:0000313" key="1">
    <source>
        <dbReference type="EMBL" id="CAM08997.1"/>
    </source>
</evidence>
<dbReference type="Proteomes" id="UP000000626">
    <property type="component" value="Chromosome"/>
</dbReference>
<dbReference type="EMBL" id="AL157959">
    <property type="protein sequence ID" value="CAM08997.1"/>
    <property type="molecule type" value="Genomic_DNA"/>
</dbReference>
<dbReference type="HOGENOM" id="CLU_3120248_0_0_4"/>
<dbReference type="EnsemblBacteria" id="CAM08997">
    <property type="protein sequence ID" value="CAM08997"/>
    <property type="gene ID" value="NMA1878"/>
</dbReference>